<evidence type="ECO:0000256" key="2">
    <source>
        <dbReference type="SAM" id="SignalP"/>
    </source>
</evidence>
<evidence type="ECO:0000313" key="3">
    <source>
        <dbReference type="EMBL" id="MBO1751332.1"/>
    </source>
</evidence>
<feature type="region of interest" description="Disordered" evidence="1">
    <location>
        <begin position="27"/>
        <end position="65"/>
    </location>
</feature>
<name>A0A939LN28_9CELL</name>
<sequence length="224" mass="23248">MTRHRLLLPAAAIALLVGLAGCTDADSTDEAPAPTDSAAAESGEAPDEAGDAGQEGSGEDSGVRGTTDAVLAEQTFDAGAEGEGEDNPGGTVTAMVRSLEVSGETMTLRWAMRWDHDEAADDAAVSMYDLGMSALPQLTDTVNLKQYLPLCTKGSWQGGMLDSQQCGYNALVSPRNAIYAELPNHAVVEGWAVFAAPQDDGASFDLPISEKTPSFAGLTPLEVD</sequence>
<evidence type="ECO:0000256" key="1">
    <source>
        <dbReference type="SAM" id="MobiDB-lite"/>
    </source>
</evidence>
<dbReference type="PROSITE" id="PS51257">
    <property type="entry name" value="PROKAR_LIPOPROTEIN"/>
    <property type="match status" value="1"/>
</dbReference>
<accession>A0A939LN28</accession>
<feature type="signal peptide" evidence="2">
    <location>
        <begin position="1"/>
        <end position="25"/>
    </location>
</feature>
<dbReference type="EMBL" id="JAGEMK010000002">
    <property type="protein sequence ID" value="MBO1751332.1"/>
    <property type="molecule type" value="Genomic_DNA"/>
</dbReference>
<proteinExistence type="predicted"/>
<reference evidence="3" key="1">
    <citation type="submission" date="2021-03" db="EMBL/GenBank/DDBJ databases">
        <title>Actinotalea soli sp. nov., isolated from soil.</title>
        <authorList>
            <person name="Ping W."/>
            <person name="Zhang J."/>
        </authorList>
    </citation>
    <scope>NUCLEOTIDE SEQUENCE</scope>
    <source>
        <strain evidence="3">BY-33</strain>
    </source>
</reference>
<evidence type="ECO:0000313" key="4">
    <source>
        <dbReference type="Proteomes" id="UP000664209"/>
    </source>
</evidence>
<dbReference type="RefSeq" id="WP_208054995.1">
    <property type="nucleotide sequence ID" value="NZ_JAGEMK010000002.1"/>
</dbReference>
<organism evidence="3 4">
    <name type="scientific">Actinotalea soli</name>
    <dbReference type="NCBI Taxonomy" id="2819234"/>
    <lineage>
        <taxon>Bacteria</taxon>
        <taxon>Bacillati</taxon>
        <taxon>Actinomycetota</taxon>
        <taxon>Actinomycetes</taxon>
        <taxon>Micrococcales</taxon>
        <taxon>Cellulomonadaceae</taxon>
        <taxon>Actinotalea</taxon>
    </lineage>
</organism>
<protein>
    <recommendedName>
        <fullName evidence="5">DUF4352 domain-containing protein</fullName>
    </recommendedName>
</protein>
<dbReference type="Proteomes" id="UP000664209">
    <property type="component" value="Unassembled WGS sequence"/>
</dbReference>
<feature type="chain" id="PRO_5036794474" description="DUF4352 domain-containing protein" evidence="2">
    <location>
        <begin position="26"/>
        <end position="224"/>
    </location>
</feature>
<gene>
    <name evidence="3" type="ORF">J4G33_05900</name>
</gene>
<dbReference type="AlphaFoldDB" id="A0A939LN28"/>
<keyword evidence="2" id="KW-0732">Signal</keyword>
<keyword evidence="4" id="KW-1185">Reference proteome</keyword>
<evidence type="ECO:0008006" key="5">
    <source>
        <dbReference type="Google" id="ProtNLM"/>
    </source>
</evidence>
<comment type="caution">
    <text evidence="3">The sequence shown here is derived from an EMBL/GenBank/DDBJ whole genome shotgun (WGS) entry which is preliminary data.</text>
</comment>